<proteinExistence type="predicted"/>
<evidence type="ECO:0000313" key="2">
    <source>
        <dbReference type="Proteomes" id="UP000046067"/>
    </source>
</evidence>
<accession>A0A655YMT6</accession>
<dbReference type="AlphaFoldDB" id="A0A655YMT6"/>
<dbReference type="Proteomes" id="UP000046067">
    <property type="component" value="Unassembled WGS sequence"/>
</dbReference>
<organism evidence="1 2">
    <name type="scientific">Vibrio cholerae</name>
    <dbReference type="NCBI Taxonomy" id="666"/>
    <lineage>
        <taxon>Bacteria</taxon>
        <taxon>Pseudomonadati</taxon>
        <taxon>Pseudomonadota</taxon>
        <taxon>Gammaproteobacteria</taxon>
        <taxon>Vibrionales</taxon>
        <taxon>Vibrionaceae</taxon>
        <taxon>Vibrio</taxon>
    </lineage>
</organism>
<reference evidence="1 2" key="1">
    <citation type="submission" date="2015-07" db="EMBL/GenBank/DDBJ databases">
        <authorList>
            <consortium name="Pathogen Informatics"/>
        </authorList>
    </citation>
    <scope>NUCLEOTIDE SEQUENCE [LARGE SCALE GENOMIC DNA]</scope>
    <source>
        <strain evidence="1 2">A325</strain>
    </source>
</reference>
<name>A0A655YMT6_VIBCL</name>
<sequence>MRHVIAQGRKGVTNQWTTVIRFNGHQADFFFGEAHHLQRTRILDQALDIAGDQFFRCNQVIDGDRARLKQRFFFSEILRRADTRNPVGRVKQSKGDLTSGHVGFIGIGDRDQHVSILCASFAQHIRVAGVAIDYTQIIFIL</sequence>
<evidence type="ECO:0000313" key="1">
    <source>
        <dbReference type="EMBL" id="CSC46551.1"/>
    </source>
</evidence>
<gene>
    <name evidence="1" type="ORF">ERS013201_02702</name>
</gene>
<dbReference type="EMBL" id="CWQJ01000018">
    <property type="protein sequence ID" value="CSC46551.1"/>
    <property type="molecule type" value="Genomic_DNA"/>
</dbReference>
<protein>
    <submittedName>
        <fullName evidence="1">Uncharacterized protein</fullName>
    </submittedName>
</protein>